<protein>
    <submittedName>
        <fullName evidence="1">Uncharacterized protein</fullName>
    </submittedName>
</protein>
<accession>A0ABR2CC18</accession>
<keyword evidence="2" id="KW-1185">Reference proteome</keyword>
<comment type="caution">
    <text evidence="1">The sequence shown here is derived from an EMBL/GenBank/DDBJ whole genome shotgun (WGS) entry which is preliminary data.</text>
</comment>
<evidence type="ECO:0000313" key="1">
    <source>
        <dbReference type="EMBL" id="KAK8516811.1"/>
    </source>
</evidence>
<sequence length="78" mass="8034">MSKSDAVLNACQGGWPLDARCGNDDAIVVDEHVPMPSATTLQDTKEDSEVDALISDLGPMLGGITSRNAAGCSDSRGV</sequence>
<reference evidence="1 2" key="1">
    <citation type="journal article" date="2024" name="G3 (Bethesda)">
        <title>Genome assembly of Hibiscus sabdariffa L. provides insights into metabolisms of medicinal natural products.</title>
        <authorList>
            <person name="Kim T."/>
        </authorList>
    </citation>
    <scope>NUCLEOTIDE SEQUENCE [LARGE SCALE GENOMIC DNA]</scope>
    <source>
        <strain evidence="1">TK-2024</strain>
        <tissue evidence="1">Old leaves</tissue>
    </source>
</reference>
<name>A0ABR2CC18_9ROSI</name>
<evidence type="ECO:0000313" key="2">
    <source>
        <dbReference type="Proteomes" id="UP001472677"/>
    </source>
</evidence>
<dbReference type="EMBL" id="JBBPBM010000057">
    <property type="protein sequence ID" value="KAK8516811.1"/>
    <property type="molecule type" value="Genomic_DNA"/>
</dbReference>
<organism evidence="1 2">
    <name type="scientific">Hibiscus sabdariffa</name>
    <name type="common">roselle</name>
    <dbReference type="NCBI Taxonomy" id="183260"/>
    <lineage>
        <taxon>Eukaryota</taxon>
        <taxon>Viridiplantae</taxon>
        <taxon>Streptophyta</taxon>
        <taxon>Embryophyta</taxon>
        <taxon>Tracheophyta</taxon>
        <taxon>Spermatophyta</taxon>
        <taxon>Magnoliopsida</taxon>
        <taxon>eudicotyledons</taxon>
        <taxon>Gunneridae</taxon>
        <taxon>Pentapetalae</taxon>
        <taxon>rosids</taxon>
        <taxon>malvids</taxon>
        <taxon>Malvales</taxon>
        <taxon>Malvaceae</taxon>
        <taxon>Malvoideae</taxon>
        <taxon>Hibiscus</taxon>
    </lineage>
</organism>
<gene>
    <name evidence="1" type="ORF">V6N12_049523</name>
</gene>
<proteinExistence type="predicted"/>
<dbReference type="Proteomes" id="UP001472677">
    <property type="component" value="Unassembled WGS sequence"/>
</dbReference>